<comment type="caution">
    <text evidence="1">The sequence shown here is derived from an EMBL/GenBank/DDBJ whole genome shotgun (WGS) entry which is preliminary data.</text>
</comment>
<organism evidence="1 2">
    <name type="scientific">Gigaspora margarita</name>
    <dbReference type="NCBI Taxonomy" id="4874"/>
    <lineage>
        <taxon>Eukaryota</taxon>
        <taxon>Fungi</taxon>
        <taxon>Fungi incertae sedis</taxon>
        <taxon>Mucoromycota</taxon>
        <taxon>Glomeromycotina</taxon>
        <taxon>Glomeromycetes</taxon>
        <taxon>Diversisporales</taxon>
        <taxon>Gigasporaceae</taxon>
        <taxon>Gigaspora</taxon>
    </lineage>
</organism>
<dbReference type="OrthoDB" id="245563at2759"/>
<dbReference type="Proteomes" id="UP000439903">
    <property type="component" value="Unassembled WGS sequence"/>
</dbReference>
<sequence length="110" mass="12494">METSSSEQSEIYDVFNGPGITNVSLGSHPLDEPRTELSRLPPVYSDQNKIKALNVRFMTHIQIGSFDEALVILHRILDMEPNELVSLFNRGMLNLLLDKNEEALLDLNRK</sequence>
<evidence type="ECO:0000313" key="2">
    <source>
        <dbReference type="Proteomes" id="UP000439903"/>
    </source>
</evidence>
<proteinExistence type="predicted"/>
<dbReference type="EMBL" id="WTPW01000020">
    <property type="protein sequence ID" value="KAF0558625.1"/>
    <property type="molecule type" value="Genomic_DNA"/>
</dbReference>
<accession>A0A8H4EV13</accession>
<reference evidence="1 2" key="1">
    <citation type="journal article" date="2019" name="Environ. Microbiol.">
        <title>At the nexus of three kingdoms: the genome of the mycorrhizal fungus Gigaspora margarita provides insights into plant, endobacterial and fungal interactions.</title>
        <authorList>
            <person name="Venice F."/>
            <person name="Ghignone S."/>
            <person name="Salvioli di Fossalunga A."/>
            <person name="Amselem J."/>
            <person name="Novero M."/>
            <person name="Xianan X."/>
            <person name="Sedzielewska Toro K."/>
            <person name="Morin E."/>
            <person name="Lipzen A."/>
            <person name="Grigoriev I.V."/>
            <person name="Henrissat B."/>
            <person name="Martin F.M."/>
            <person name="Bonfante P."/>
        </authorList>
    </citation>
    <scope>NUCLEOTIDE SEQUENCE [LARGE SCALE GENOMIC DNA]</scope>
    <source>
        <strain evidence="1 2">BEG34</strain>
    </source>
</reference>
<gene>
    <name evidence="1" type="ORF">F8M41_008545</name>
</gene>
<evidence type="ECO:0000313" key="1">
    <source>
        <dbReference type="EMBL" id="KAF0558625.1"/>
    </source>
</evidence>
<dbReference type="InterPro" id="IPR011990">
    <property type="entry name" value="TPR-like_helical_dom_sf"/>
</dbReference>
<dbReference type="SUPFAM" id="SSF48452">
    <property type="entry name" value="TPR-like"/>
    <property type="match status" value="1"/>
</dbReference>
<protein>
    <submittedName>
        <fullName evidence="1">Tetratricopeptide repeat protein</fullName>
    </submittedName>
</protein>
<name>A0A8H4EV13_GIGMA</name>
<keyword evidence="2" id="KW-1185">Reference proteome</keyword>
<dbReference type="Gene3D" id="1.25.40.10">
    <property type="entry name" value="Tetratricopeptide repeat domain"/>
    <property type="match status" value="1"/>
</dbReference>
<dbReference type="AlphaFoldDB" id="A0A8H4EV13"/>